<dbReference type="PANTHER" id="PTHR46672:SF8">
    <property type="entry name" value="BTB DOMAIN-CONTAINING PROTEIN"/>
    <property type="match status" value="1"/>
</dbReference>
<dbReference type="AlphaFoldDB" id="A0A914QUV3"/>
<reference evidence="3" key="1">
    <citation type="submission" date="2022-11" db="UniProtKB">
        <authorList>
            <consortium name="WormBaseParasite"/>
        </authorList>
    </citation>
    <scope>IDENTIFICATION</scope>
</reference>
<evidence type="ECO:0000313" key="3">
    <source>
        <dbReference type="WBParaSite" id="PDA_v2.g31336.t1"/>
    </source>
</evidence>
<evidence type="ECO:0000259" key="1">
    <source>
        <dbReference type="PROSITE" id="PS50097"/>
    </source>
</evidence>
<dbReference type="SUPFAM" id="SSF54695">
    <property type="entry name" value="POZ domain"/>
    <property type="match status" value="1"/>
</dbReference>
<accession>A0A914QUV3</accession>
<dbReference type="Gene3D" id="2.60.210.10">
    <property type="entry name" value="Apoptosis, Tumor Necrosis Factor Receptor Associated Protein 2, Chain A"/>
    <property type="match status" value="1"/>
</dbReference>
<dbReference type="CDD" id="cd18186">
    <property type="entry name" value="BTB_POZ_ZBTB_KLHL-like"/>
    <property type="match status" value="1"/>
</dbReference>
<protein>
    <submittedName>
        <fullName evidence="3">BTB domain-containing protein</fullName>
    </submittedName>
</protein>
<evidence type="ECO:0000313" key="2">
    <source>
        <dbReference type="Proteomes" id="UP000887578"/>
    </source>
</evidence>
<dbReference type="WBParaSite" id="PDA_v2.g31336.t1">
    <property type="protein sequence ID" value="PDA_v2.g31336.t1"/>
    <property type="gene ID" value="PDA_v2.g31336"/>
</dbReference>
<dbReference type="PANTHER" id="PTHR46672">
    <property type="entry name" value="OS08G0495500 PROTEIN-RELATED"/>
    <property type="match status" value="1"/>
</dbReference>
<dbReference type="Gene3D" id="3.30.710.10">
    <property type="entry name" value="Potassium Channel Kv1.1, Chain A"/>
    <property type="match status" value="1"/>
</dbReference>
<dbReference type="Pfam" id="PF00651">
    <property type="entry name" value="BTB"/>
    <property type="match status" value="1"/>
</dbReference>
<name>A0A914QUV3_9BILA</name>
<dbReference type="SMART" id="SM00225">
    <property type="entry name" value="BTB"/>
    <property type="match status" value="1"/>
</dbReference>
<dbReference type="PROSITE" id="PS50097">
    <property type="entry name" value="BTB"/>
    <property type="match status" value="1"/>
</dbReference>
<dbReference type="InterPro" id="IPR011333">
    <property type="entry name" value="SKP1/BTB/POZ_sf"/>
</dbReference>
<feature type="domain" description="BTB" evidence="1">
    <location>
        <begin position="162"/>
        <end position="225"/>
    </location>
</feature>
<dbReference type="InterPro" id="IPR008974">
    <property type="entry name" value="TRAF-like"/>
</dbReference>
<dbReference type="Proteomes" id="UP000887578">
    <property type="component" value="Unplaced"/>
</dbReference>
<sequence>MGKTEHPFSVIWHIKEQFLVAIRYQEGEKYRSKRFQIAPDSKYFLSIYPKRNATDTYIFINVETGNKKEIECKAKITVESAGVTKDFQHIFQKSMGHGIDYCFTHELFDPKKKYFIDGEMIVSIEGVFIFDEAIEAADESILNTSGKKAKLLGQVFWERDDKDFKIIIDKKDIQAHKHILSAQSPVFEGMFNSGMKEARNSKVDIPNYDFEAVEIIVKLCYDLDIPGDLLVKHSIQLYEFVDQYQMDTVRDMIETYLIKKISPSNVCSLAKSSVSIKNSKLYDFCFNFLLKCLKETTAVADMDLLDKETALKLLKNAFTKVVKCKE</sequence>
<keyword evidence="2" id="KW-1185">Reference proteome</keyword>
<proteinExistence type="predicted"/>
<organism evidence="2 3">
    <name type="scientific">Panagrolaimus davidi</name>
    <dbReference type="NCBI Taxonomy" id="227884"/>
    <lineage>
        <taxon>Eukaryota</taxon>
        <taxon>Metazoa</taxon>
        <taxon>Ecdysozoa</taxon>
        <taxon>Nematoda</taxon>
        <taxon>Chromadorea</taxon>
        <taxon>Rhabditida</taxon>
        <taxon>Tylenchina</taxon>
        <taxon>Panagrolaimomorpha</taxon>
        <taxon>Panagrolaimoidea</taxon>
        <taxon>Panagrolaimidae</taxon>
        <taxon>Panagrolaimus</taxon>
    </lineage>
</organism>
<dbReference type="InterPro" id="IPR000210">
    <property type="entry name" value="BTB/POZ_dom"/>
</dbReference>
<dbReference type="InterPro" id="IPR044714">
    <property type="entry name" value="AtSIBP1-like"/>
</dbReference>